<dbReference type="Gene3D" id="1.20.1050.10">
    <property type="match status" value="1"/>
</dbReference>
<evidence type="ECO:0000313" key="3">
    <source>
        <dbReference type="EMBL" id="OGI48437.1"/>
    </source>
</evidence>
<dbReference type="SFLD" id="SFLDS00019">
    <property type="entry name" value="Glutathione_Transferase_(cytos"/>
    <property type="match status" value="1"/>
</dbReference>
<dbReference type="PROSITE" id="PS50404">
    <property type="entry name" value="GST_NTER"/>
    <property type="match status" value="1"/>
</dbReference>
<comment type="caution">
    <text evidence="3">The sequence shown here is derived from an EMBL/GenBank/DDBJ whole genome shotgun (WGS) entry which is preliminary data.</text>
</comment>
<name>A0A1F6TTH3_9PROT</name>
<dbReference type="SUPFAM" id="SSF47616">
    <property type="entry name" value="GST C-terminal domain-like"/>
    <property type="match status" value="1"/>
</dbReference>
<dbReference type="EMBL" id="MFSU01000028">
    <property type="protein sequence ID" value="OGI48437.1"/>
    <property type="molecule type" value="Genomic_DNA"/>
</dbReference>
<dbReference type="InterPro" id="IPR004045">
    <property type="entry name" value="Glutathione_S-Trfase_N"/>
</dbReference>
<dbReference type="InterPro" id="IPR036282">
    <property type="entry name" value="Glutathione-S-Trfase_C_sf"/>
</dbReference>
<sequence>MKLYGSLTSPYVRKVRVLIREKNLPVEFVVAGPGDPGSPVPALNPLGKVPVLALDGETADAPHQMTGRTSEARRASVSARGPLLDPIGDTLFDSPVIVEYLDTLASPPLLAASGAARWEMLRWEALADGILDATVARVMETRRPAAQQSAPEIARQEEKIARALDYAERRLKDGPWLVPERLSVADLALGVALEYIDFRYPHDWRARHPRLARWLAGISARPSLIETRPPQK</sequence>
<dbReference type="STRING" id="1817760.A2151_04205"/>
<dbReference type="Gene3D" id="3.40.30.10">
    <property type="entry name" value="Glutaredoxin"/>
    <property type="match status" value="1"/>
</dbReference>
<organism evidence="3 4">
    <name type="scientific">Candidatus Muproteobacteria bacterium RBG_16_65_34</name>
    <dbReference type="NCBI Taxonomy" id="1817760"/>
    <lineage>
        <taxon>Bacteria</taxon>
        <taxon>Pseudomonadati</taxon>
        <taxon>Pseudomonadota</taxon>
        <taxon>Candidatus Muproteobacteria</taxon>
    </lineage>
</organism>
<evidence type="ECO:0000313" key="4">
    <source>
        <dbReference type="Proteomes" id="UP000178885"/>
    </source>
</evidence>
<dbReference type="PROSITE" id="PS50405">
    <property type="entry name" value="GST_CTER"/>
    <property type="match status" value="1"/>
</dbReference>
<dbReference type="InterPro" id="IPR010987">
    <property type="entry name" value="Glutathione-S-Trfase_C-like"/>
</dbReference>
<reference evidence="3 4" key="1">
    <citation type="journal article" date="2016" name="Nat. Commun.">
        <title>Thousands of microbial genomes shed light on interconnected biogeochemical processes in an aquifer system.</title>
        <authorList>
            <person name="Anantharaman K."/>
            <person name="Brown C.T."/>
            <person name="Hug L.A."/>
            <person name="Sharon I."/>
            <person name="Castelle C.J."/>
            <person name="Probst A.J."/>
            <person name="Thomas B.C."/>
            <person name="Singh A."/>
            <person name="Wilkins M.J."/>
            <person name="Karaoz U."/>
            <person name="Brodie E.L."/>
            <person name="Williams K.H."/>
            <person name="Hubbard S.S."/>
            <person name="Banfield J.F."/>
        </authorList>
    </citation>
    <scope>NUCLEOTIDE SEQUENCE [LARGE SCALE GENOMIC DNA]</scope>
</reference>
<accession>A0A1F6TTH3</accession>
<dbReference type="Proteomes" id="UP000178885">
    <property type="component" value="Unassembled WGS sequence"/>
</dbReference>
<evidence type="ECO:0000259" key="2">
    <source>
        <dbReference type="PROSITE" id="PS50405"/>
    </source>
</evidence>
<dbReference type="PANTHER" id="PTHR44051:SF8">
    <property type="entry name" value="GLUTATHIONE S-TRANSFERASE GSTA"/>
    <property type="match status" value="1"/>
</dbReference>
<evidence type="ECO:0008006" key="5">
    <source>
        <dbReference type="Google" id="ProtNLM"/>
    </source>
</evidence>
<feature type="domain" description="GST N-terminal" evidence="1">
    <location>
        <begin position="1"/>
        <end position="109"/>
    </location>
</feature>
<dbReference type="Pfam" id="PF13417">
    <property type="entry name" value="GST_N_3"/>
    <property type="match status" value="1"/>
</dbReference>
<feature type="domain" description="GST C-terminal" evidence="2">
    <location>
        <begin position="113"/>
        <end position="232"/>
    </location>
</feature>
<dbReference type="SFLD" id="SFLDG00358">
    <property type="entry name" value="Main_(cytGST)"/>
    <property type="match status" value="1"/>
</dbReference>
<protein>
    <recommendedName>
        <fullName evidence="5">Glutathione S-transferase</fullName>
    </recommendedName>
</protein>
<dbReference type="InterPro" id="IPR040079">
    <property type="entry name" value="Glutathione_S-Trfase"/>
</dbReference>
<dbReference type="PANTHER" id="PTHR44051">
    <property type="entry name" value="GLUTATHIONE S-TRANSFERASE-RELATED"/>
    <property type="match status" value="1"/>
</dbReference>
<dbReference type="SUPFAM" id="SSF52833">
    <property type="entry name" value="Thioredoxin-like"/>
    <property type="match status" value="1"/>
</dbReference>
<gene>
    <name evidence="3" type="ORF">A2151_04205</name>
</gene>
<dbReference type="CDD" id="cd03205">
    <property type="entry name" value="GST_C_6"/>
    <property type="match status" value="1"/>
</dbReference>
<proteinExistence type="predicted"/>
<dbReference type="Pfam" id="PF13410">
    <property type="entry name" value="GST_C_2"/>
    <property type="match status" value="1"/>
</dbReference>
<dbReference type="InterPro" id="IPR036249">
    <property type="entry name" value="Thioredoxin-like_sf"/>
</dbReference>
<dbReference type="AlphaFoldDB" id="A0A1F6TTH3"/>
<evidence type="ECO:0000259" key="1">
    <source>
        <dbReference type="PROSITE" id="PS50404"/>
    </source>
</evidence>